<dbReference type="Gene3D" id="1.10.287.130">
    <property type="match status" value="1"/>
</dbReference>
<evidence type="ECO:0000256" key="2">
    <source>
        <dbReference type="SAM" id="Phobius"/>
    </source>
</evidence>
<keyword evidence="2" id="KW-1133">Transmembrane helix</keyword>
<evidence type="ECO:0000256" key="1">
    <source>
        <dbReference type="ARBA" id="ARBA00022553"/>
    </source>
</evidence>
<evidence type="ECO:0000313" key="4">
    <source>
        <dbReference type="EMBL" id="CAI2358874.1"/>
    </source>
</evidence>
<comment type="caution">
    <text evidence="4">The sequence shown here is derived from an EMBL/GenBank/DDBJ whole genome shotgun (WGS) entry which is preliminary data.</text>
</comment>
<organism evidence="4 5">
    <name type="scientific">Euplotes crassus</name>
    <dbReference type="NCBI Taxonomy" id="5936"/>
    <lineage>
        <taxon>Eukaryota</taxon>
        <taxon>Sar</taxon>
        <taxon>Alveolata</taxon>
        <taxon>Ciliophora</taxon>
        <taxon>Intramacronucleata</taxon>
        <taxon>Spirotrichea</taxon>
        <taxon>Hypotrichia</taxon>
        <taxon>Euplotida</taxon>
        <taxon>Euplotidae</taxon>
        <taxon>Moneuplotes</taxon>
    </lineage>
</organism>
<reference evidence="4" key="1">
    <citation type="submission" date="2023-07" db="EMBL/GenBank/DDBJ databases">
        <authorList>
            <consortium name="AG Swart"/>
            <person name="Singh M."/>
            <person name="Singh A."/>
            <person name="Seah K."/>
            <person name="Emmerich C."/>
        </authorList>
    </citation>
    <scope>NUCLEOTIDE SEQUENCE</scope>
    <source>
        <strain evidence="4">DP1</strain>
    </source>
</reference>
<dbReference type="Gene3D" id="3.30.565.10">
    <property type="entry name" value="Histidine kinase-like ATPase, C-terminal domain"/>
    <property type="match status" value="1"/>
</dbReference>
<dbReference type="SMART" id="SM00388">
    <property type="entry name" value="HisKA"/>
    <property type="match status" value="1"/>
</dbReference>
<name>A0AAD1X2W8_EUPCR</name>
<dbReference type="InterPro" id="IPR003594">
    <property type="entry name" value="HATPase_dom"/>
</dbReference>
<feature type="transmembrane region" description="Helical" evidence="2">
    <location>
        <begin position="116"/>
        <end position="135"/>
    </location>
</feature>
<dbReference type="InterPro" id="IPR003661">
    <property type="entry name" value="HisK_dim/P_dom"/>
</dbReference>
<dbReference type="InterPro" id="IPR050956">
    <property type="entry name" value="2C_system_His_kinase"/>
</dbReference>
<gene>
    <name evidence="4" type="ORF">ECRASSUSDP1_LOCUS157</name>
</gene>
<dbReference type="InterPro" id="IPR036097">
    <property type="entry name" value="HisK_dim/P_sf"/>
</dbReference>
<feature type="transmembrane region" description="Helical" evidence="2">
    <location>
        <begin position="234"/>
        <end position="252"/>
    </location>
</feature>
<feature type="transmembrane region" description="Helical" evidence="2">
    <location>
        <begin position="171"/>
        <end position="190"/>
    </location>
</feature>
<sequence length="649" mass="75542">MIKIGKFQQHDRFKDHLGANHQGISINSRFSYLVTQVLGFFNAKIQNCFCMLKETFLEAKEYLWSINKGDDQIKDLLDDHIHQSISKGWDVIIKLNKLAVIAIFFMVFSFCDDEAVRKRCFIISTIFYSSTLIMNFISKRHPRLKKVFFSFFLFSWGYACTTGNLKGERYSFYEMWVIYFCVVFLCNTFICLQWKYLAIPHLLNMIICMIKVYIKYDHSAGNSGENFKGVPTVFYITVLVSTLLVSIGPLLYSKIVKDILHLIKENKDLTETIQRILQTFPEGVIIQQFDKENKLLPKFVNNNTREHILNTDPTGSVIDLYDSTVRVQLLDRDSNSSKIPISKLLEQHCAKAEETKQLKASVNFMVALYERSLRINRFDSQENLEGDVKYYTIKTMKVRWNKNSESYMHIFIDSTHITKLEEERAKSACQKVMFASASHEFRTPLNAFENSLKLIKIRFDQIIEYVTPQLNEDTKIEVAENVEEIEKFIKMGTISSRLLMNLVEDILDLEKFDSGVFSNNISRFHLFEIIDDIKYMFETQCNERGLFFRIVLQNESLRKRSYVSDPGRIKQVLVNLLSNALKFTHFGGIEISIEQKNSLRETQLWFSVQDTGIGISKSETNIFQMFGINQKHKEEINQHGTGIGLHISK</sequence>
<feature type="transmembrane region" description="Helical" evidence="2">
    <location>
        <begin position="147"/>
        <end position="165"/>
    </location>
</feature>
<dbReference type="GO" id="GO:0000155">
    <property type="term" value="F:phosphorelay sensor kinase activity"/>
    <property type="evidence" value="ECO:0007669"/>
    <property type="project" value="InterPro"/>
</dbReference>
<proteinExistence type="predicted"/>
<dbReference type="PROSITE" id="PS50109">
    <property type="entry name" value="HIS_KIN"/>
    <property type="match status" value="1"/>
</dbReference>
<feature type="domain" description="Histidine kinase" evidence="3">
    <location>
        <begin position="436"/>
        <end position="649"/>
    </location>
</feature>
<dbReference type="PANTHER" id="PTHR43719:SF28">
    <property type="entry name" value="PEROXIDE STRESS-ACTIVATED HISTIDINE KINASE MAK1-RELATED"/>
    <property type="match status" value="1"/>
</dbReference>
<dbReference type="PANTHER" id="PTHR43719">
    <property type="entry name" value="TWO-COMPONENT HISTIDINE KINASE"/>
    <property type="match status" value="1"/>
</dbReference>
<dbReference type="Pfam" id="PF00512">
    <property type="entry name" value="HisKA"/>
    <property type="match status" value="1"/>
</dbReference>
<keyword evidence="2" id="KW-0472">Membrane</keyword>
<keyword evidence="1" id="KW-0597">Phosphoprotein</keyword>
<protein>
    <recommendedName>
        <fullName evidence="3">Histidine kinase domain-containing protein</fullName>
    </recommendedName>
</protein>
<dbReference type="InterPro" id="IPR036890">
    <property type="entry name" value="HATPase_C_sf"/>
</dbReference>
<dbReference type="SUPFAM" id="SSF55874">
    <property type="entry name" value="ATPase domain of HSP90 chaperone/DNA topoisomerase II/histidine kinase"/>
    <property type="match status" value="1"/>
</dbReference>
<accession>A0AAD1X2W8</accession>
<dbReference type="CDD" id="cd00082">
    <property type="entry name" value="HisKA"/>
    <property type="match status" value="1"/>
</dbReference>
<evidence type="ECO:0000259" key="3">
    <source>
        <dbReference type="PROSITE" id="PS50109"/>
    </source>
</evidence>
<keyword evidence="2" id="KW-0812">Transmembrane</keyword>
<feature type="transmembrane region" description="Helical" evidence="2">
    <location>
        <begin position="91"/>
        <end position="110"/>
    </location>
</feature>
<dbReference type="SUPFAM" id="SSF47384">
    <property type="entry name" value="Homodimeric domain of signal transducing histidine kinase"/>
    <property type="match status" value="1"/>
</dbReference>
<dbReference type="Proteomes" id="UP001295684">
    <property type="component" value="Unassembled WGS sequence"/>
</dbReference>
<dbReference type="Pfam" id="PF02518">
    <property type="entry name" value="HATPase_c"/>
    <property type="match status" value="1"/>
</dbReference>
<keyword evidence="5" id="KW-1185">Reference proteome</keyword>
<dbReference type="AlphaFoldDB" id="A0AAD1X2W8"/>
<evidence type="ECO:0000313" key="5">
    <source>
        <dbReference type="Proteomes" id="UP001295684"/>
    </source>
</evidence>
<dbReference type="EMBL" id="CAMPGE010000150">
    <property type="protein sequence ID" value="CAI2358874.1"/>
    <property type="molecule type" value="Genomic_DNA"/>
</dbReference>
<dbReference type="InterPro" id="IPR005467">
    <property type="entry name" value="His_kinase_dom"/>
</dbReference>